<dbReference type="InterPro" id="IPR041249">
    <property type="entry name" value="HEPN_DZIP3"/>
</dbReference>
<dbReference type="AlphaFoldDB" id="A0AAU9WDH3"/>
<feature type="region of interest" description="Disordered" evidence="1">
    <location>
        <begin position="225"/>
        <end position="275"/>
    </location>
</feature>
<dbReference type="EMBL" id="CALNXJ010000010">
    <property type="protein sequence ID" value="CAH3106398.1"/>
    <property type="molecule type" value="Genomic_DNA"/>
</dbReference>
<feature type="compositionally biased region" description="Polar residues" evidence="1">
    <location>
        <begin position="237"/>
        <end position="250"/>
    </location>
</feature>
<evidence type="ECO:0000313" key="3">
    <source>
        <dbReference type="EMBL" id="CAH3106398.1"/>
    </source>
</evidence>
<comment type="caution">
    <text evidence="3">The sequence shown here is derived from an EMBL/GenBank/DDBJ whole genome shotgun (WGS) entry which is preliminary data.</text>
</comment>
<evidence type="ECO:0000313" key="4">
    <source>
        <dbReference type="Proteomes" id="UP001159428"/>
    </source>
</evidence>
<evidence type="ECO:0000259" key="2">
    <source>
        <dbReference type="Pfam" id="PF18738"/>
    </source>
</evidence>
<proteinExistence type="predicted"/>
<reference evidence="3 4" key="1">
    <citation type="submission" date="2022-05" db="EMBL/GenBank/DDBJ databases">
        <authorList>
            <consortium name="Genoscope - CEA"/>
            <person name="William W."/>
        </authorList>
    </citation>
    <scope>NUCLEOTIDE SEQUENCE [LARGE SCALE GENOMIC DNA]</scope>
</reference>
<keyword evidence="4" id="KW-1185">Reference proteome</keyword>
<sequence>MICLECIRNYIYAHAERDSLSDFQFSSHWQEIHATLVRSGGKSYEVAINNLETESIDPELEAHYEKVLEEWKKDEDYRKGMLDKIITEVGNVGKKVDDLAVVPNKEEEMASLEEDMVLGEEENVGSEELLDKDIADVSVEGQSSSGEGAQSGRSLNITVKCQTLEGLEKLWQDYSSGHLNSVAEELLVTDDIKKKLGVESIKLKTVITEESYLACKRYLLNKLDASSDHSSSSTPSLENMQEASSGQQLMQLLGEPSPQSLPSQGSVNQDEEKMN</sequence>
<gene>
    <name evidence="3" type="ORF">PMEA_00001513</name>
</gene>
<accession>A0AAU9WDH3</accession>
<feature type="compositionally biased region" description="Polar residues" evidence="1">
    <location>
        <begin position="257"/>
        <end position="268"/>
    </location>
</feature>
<dbReference type="Proteomes" id="UP001159428">
    <property type="component" value="Unassembled WGS sequence"/>
</dbReference>
<dbReference type="Pfam" id="PF18738">
    <property type="entry name" value="HEPN_DZIP3"/>
    <property type="match status" value="1"/>
</dbReference>
<name>A0AAU9WDH3_9CNID</name>
<protein>
    <recommendedName>
        <fullName evidence="2">DZIP3-like HEPN domain-containing protein</fullName>
    </recommendedName>
</protein>
<feature type="domain" description="DZIP3-like HEPN" evidence="2">
    <location>
        <begin position="4"/>
        <end position="64"/>
    </location>
</feature>
<organism evidence="3 4">
    <name type="scientific">Pocillopora meandrina</name>
    <dbReference type="NCBI Taxonomy" id="46732"/>
    <lineage>
        <taxon>Eukaryota</taxon>
        <taxon>Metazoa</taxon>
        <taxon>Cnidaria</taxon>
        <taxon>Anthozoa</taxon>
        <taxon>Hexacorallia</taxon>
        <taxon>Scleractinia</taxon>
        <taxon>Astrocoeniina</taxon>
        <taxon>Pocilloporidae</taxon>
        <taxon>Pocillopora</taxon>
    </lineage>
</organism>
<evidence type="ECO:0000256" key="1">
    <source>
        <dbReference type="SAM" id="MobiDB-lite"/>
    </source>
</evidence>